<evidence type="ECO:0000259" key="12">
    <source>
        <dbReference type="PROSITE" id="PS51721"/>
    </source>
</evidence>
<evidence type="ECO:0000256" key="6">
    <source>
        <dbReference type="ARBA" id="ARBA00022801"/>
    </source>
</evidence>
<keyword evidence="2 10" id="KW-0690">Ribosome biogenesis</keyword>
<dbReference type="InterPro" id="IPR031944">
    <property type="entry name" value="RsgA_N"/>
</dbReference>
<reference evidence="13 14" key="1">
    <citation type="journal article" date="2015" name="Genome Announc.">
        <title>Expanding the biotechnology potential of lactobacilli through comparative genomics of 213 strains and associated genera.</title>
        <authorList>
            <person name="Sun Z."/>
            <person name="Harris H.M."/>
            <person name="McCann A."/>
            <person name="Guo C."/>
            <person name="Argimon S."/>
            <person name="Zhang W."/>
            <person name="Yang X."/>
            <person name="Jeffery I.B."/>
            <person name="Cooney J.C."/>
            <person name="Kagawa T.F."/>
            <person name="Liu W."/>
            <person name="Song Y."/>
            <person name="Salvetti E."/>
            <person name="Wrobel A."/>
            <person name="Rasinkangas P."/>
            <person name="Parkhill J."/>
            <person name="Rea M.C."/>
            <person name="O'Sullivan O."/>
            <person name="Ritari J."/>
            <person name="Douillard F.P."/>
            <person name="Paul Ross R."/>
            <person name="Yang R."/>
            <person name="Briner A.E."/>
            <person name="Felis G.E."/>
            <person name="de Vos W.M."/>
            <person name="Barrangou R."/>
            <person name="Klaenhammer T.R."/>
            <person name="Caufield P.W."/>
            <person name="Cui Y."/>
            <person name="Zhang H."/>
            <person name="O'Toole P.W."/>
        </authorList>
    </citation>
    <scope>NUCLEOTIDE SEQUENCE [LARGE SCALE GENOMIC DNA]</scope>
    <source>
        <strain evidence="13 14">DSM 20605</strain>
    </source>
</reference>
<dbReference type="Pfam" id="PF16745">
    <property type="entry name" value="RsgA_N"/>
    <property type="match status" value="1"/>
</dbReference>
<dbReference type="AlphaFoldDB" id="A0A0R2CLS4"/>
<evidence type="ECO:0000256" key="1">
    <source>
        <dbReference type="ARBA" id="ARBA00022490"/>
    </source>
</evidence>
<dbReference type="RefSeq" id="WP_010580495.1">
    <property type="nucleotide sequence ID" value="NZ_AHYZ01000082.1"/>
</dbReference>
<dbReference type="PANTHER" id="PTHR32120">
    <property type="entry name" value="SMALL RIBOSOMAL SUBUNIT BIOGENESIS GTPASE RSGA"/>
    <property type="match status" value="1"/>
</dbReference>
<dbReference type="InterPro" id="IPR030378">
    <property type="entry name" value="G_CP_dom"/>
</dbReference>
<dbReference type="GO" id="GO:0042274">
    <property type="term" value="P:ribosomal small subunit biogenesis"/>
    <property type="evidence" value="ECO:0007669"/>
    <property type="project" value="UniProtKB-UniRule"/>
</dbReference>
<dbReference type="HAMAP" id="MF_01820">
    <property type="entry name" value="GTPase_RsgA"/>
    <property type="match status" value="1"/>
</dbReference>
<keyword evidence="5 10" id="KW-0547">Nucleotide-binding</keyword>
<sequence length="292" mass="33374">MKGLILQSLSGYYDVLASDVIYRTRARGNFRKRRIIPLVGDQVEFKPASLKEGYLLEIFARKNSLVRPPVANVDAAIVVVSCQQPAFSANLLDRQLVMLEAQKIKPVIYFSKQDLLSDQELKNFTKVFIAYACYPVFEDSVKLQEYLQRQLKQQVLVVMGQTGAGKSTLLNKFDPTWNLTTREVSKALSRGKHTTRKVALMAWKGNYIADTPGFSSFELKNLDSQNLRQLFPDFWPFQSNCKFRGCLHQNEPACAVKAAVAAKKIAASRYQSYLQFLEELQQKKPKYNRRKD</sequence>
<dbReference type="SUPFAM" id="SSF50249">
    <property type="entry name" value="Nucleic acid-binding proteins"/>
    <property type="match status" value="1"/>
</dbReference>
<dbReference type="EC" id="3.6.1.-" evidence="10"/>
<proteinExistence type="inferred from homology"/>
<dbReference type="PROSITE" id="PS51721">
    <property type="entry name" value="G_CP"/>
    <property type="match status" value="1"/>
</dbReference>
<dbReference type="SUPFAM" id="SSF52540">
    <property type="entry name" value="P-loop containing nucleoside triphosphate hydrolases"/>
    <property type="match status" value="1"/>
</dbReference>
<evidence type="ECO:0000256" key="10">
    <source>
        <dbReference type="HAMAP-Rule" id="MF_01820"/>
    </source>
</evidence>
<comment type="similarity">
    <text evidence="10">Belongs to the TRAFAC class YlqF/YawG GTPase family. RsgA subfamily.</text>
</comment>
<keyword evidence="7 10" id="KW-0862">Zinc</keyword>
<feature type="binding site" evidence="10">
    <location>
        <position position="246"/>
    </location>
    <ligand>
        <name>Zn(2+)</name>
        <dbReference type="ChEBI" id="CHEBI:29105"/>
    </ligand>
</feature>
<dbReference type="Gene3D" id="2.40.50.140">
    <property type="entry name" value="Nucleic acid-binding proteins"/>
    <property type="match status" value="1"/>
</dbReference>
<keyword evidence="9 10" id="KW-0342">GTP-binding</keyword>
<dbReference type="Gene3D" id="1.10.40.50">
    <property type="entry name" value="Probable gtpase engc, domain 3"/>
    <property type="match status" value="1"/>
</dbReference>
<evidence type="ECO:0000313" key="14">
    <source>
        <dbReference type="Proteomes" id="UP000051576"/>
    </source>
</evidence>
<keyword evidence="4 10" id="KW-0699">rRNA-binding</keyword>
<dbReference type="PATRIC" id="fig|1133569.4.peg.2281"/>
<feature type="binding site" evidence="10">
    <location>
        <position position="248"/>
    </location>
    <ligand>
        <name>Zn(2+)</name>
        <dbReference type="ChEBI" id="CHEBI:29105"/>
    </ligand>
</feature>
<keyword evidence="8 10" id="KW-0694">RNA-binding</keyword>
<comment type="subcellular location">
    <subcellularLocation>
        <location evidence="10">Cytoplasm</location>
    </subcellularLocation>
</comment>
<keyword evidence="6 10" id="KW-0378">Hydrolase</keyword>
<evidence type="ECO:0000256" key="4">
    <source>
        <dbReference type="ARBA" id="ARBA00022730"/>
    </source>
</evidence>
<dbReference type="PROSITE" id="PS50936">
    <property type="entry name" value="ENGC_GTPASE"/>
    <property type="match status" value="1"/>
</dbReference>
<evidence type="ECO:0000256" key="9">
    <source>
        <dbReference type="ARBA" id="ARBA00023134"/>
    </source>
</evidence>
<dbReference type="STRING" id="1133569.FD21_GL002116"/>
<keyword evidence="14" id="KW-1185">Reference proteome</keyword>
<dbReference type="InterPro" id="IPR010914">
    <property type="entry name" value="RsgA_GTPase_dom"/>
</dbReference>
<gene>
    <name evidence="10" type="primary">rsgA</name>
    <name evidence="13" type="ORF">FD21_GL002116</name>
</gene>
<dbReference type="Gene3D" id="3.40.50.300">
    <property type="entry name" value="P-loop containing nucleotide triphosphate hydrolases"/>
    <property type="match status" value="1"/>
</dbReference>
<dbReference type="CDD" id="cd04466">
    <property type="entry name" value="S1_YloQ_GTPase"/>
    <property type="match status" value="1"/>
</dbReference>
<evidence type="ECO:0000256" key="7">
    <source>
        <dbReference type="ARBA" id="ARBA00022833"/>
    </source>
</evidence>
<feature type="binding site" evidence="10">
    <location>
        <position position="241"/>
    </location>
    <ligand>
        <name>Zn(2+)</name>
        <dbReference type="ChEBI" id="CHEBI:29105"/>
    </ligand>
</feature>
<feature type="domain" description="EngC GTPase" evidence="11">
    <location>
        <begin position="71"/>
        <end position="215"/>
    </location>
</feature>
<keyword evidence="3 10" id="KW-0479">Metal-binding</keyword>
<dbReference type="PANTHER" id="PTHR32120:SF11">
    <property type="entry name" value="SMALL RIBOSOMAL SUBUNIT BIOGENESIS GTPASE RSGA 1, MITOCHONDRIAL-RELATED"/>
    <property type="match status" value="1"/>
</dbReference>
<comment type="function">
    <text evidence="10">One of several proteins that assist in the late maturation steps of the functional core of the 30S ribosomal subunit. Helps release RbfA from mature subunits. May play a role in the assembly of ribosomal proteins into the subunit. Circularly permuted GTPase that catalyzes slow GTP hydrolysis, GTPase activity is stimulated by the 30S ribosomal subunit.</text>
</comment>
<dbReference type="NCBIfam" id="TIGR00157">
    <property type="entry name" value="ribosome small subunit-dependent GTPase A"/>
    <property type="match status" value="1"/>
</dbReference>
<evidence type="ECO:0000256" key="5">
    <source>
        <dbReference type="ARBA" id="ARBA00022741"/>
    </source>
</evidence>
<dbReference type="GO" id="GO:0019843">
    <property type="term" value="F:rRNA binding"/>
    <property type="evidence" value="ECO:0007669"/>
    <property type="project" value="UniProtKB-KW"/>
</dbReference>
<dbReference type="eggNOG" id="COG1162">
    <property type="taxonomic scope" value="Bacteria"/>
</dbReference>
<evidence type="ECO:0000259" key="11">
    <source>
        <dbReference type="PROSITE" id="PS50936"/>
    </source>
</evidence>
<dbReference type="GO" id="GO:0003924">
    <property type="term" value="F:GTPase activity"/>
    <property type="evidence" value="ECO:0007669"/>
    <property type="project" value="UniProtKB-UniRule"/>
</dbReference>
<dbReference type="CDD" id="cd01854">
    <property type="entry name" value="YjeQ_EngC"/>
    <property type="match status" value="1"/>
</dbReference>
<dbReference type="Pfam" id="PF03193">
    <property type="entry name" value="RsgA_GTPase"/>
    <property type="match status" value="1"/>
</dbReference>
<name>A0A0R2CLS4_9LACO</name>
<dbReference type="EMBL" id="AYYX01000009">
    <property type="protein sequence ID" value="KRM89228.1"/>
    <property type="molecule type" value="Genomic_DNA"/>
</dbReference>
<keyword evidence="1 10" id="KW-0963">Cytoplasm</keyword>
<protein>
    <recommendedName>
        <fullName evidence="10">Small ribosomal subunit biogenesis GTPase RsgA</fullName>
        <ecNumber evidence="10">3.6.1.-</ecNumber>
    </recommendedName>
</protein>
<dbReference type="OrthoDB" id="9809485at2"/>
<dbReference type="InterPro" id="IPR012340">
    <property type="entry name" value="NA-bd_OB-fold"/>
</dbReference>
<dbReference type="Proteomes" id="UP000051576">
    <property type="component" value="Unassembled WGS sequence"/>
</dbReference>
<comment type="subunit">
    <text evidence="10">Monomer. Associates with 30S ribosomal subunit, binds 16S rRNA.</text>
</comment>
<accession>A0A0R2CLS4</accession>
<dbReference type="InterPro" id="IPR004881">
    <property type="entry name" value="Ribosome_biogen_GTPase_RsgA"/>
</dbReference>
<evidence type="ECO:0000313" key="13">
    <source>
        <dbReference type="EMBL" id="KRM89228.1"/>
    </source>
</evidence>
<evidence type="ECO:0000256" key="8">
    <source>
        <dbReference type="ARBA" id="ARBA00022884"/>
    </source>
</evidence>
<organism evidence="13 14">
    <name type="scientific">Liquorilactobacillus vini DSM 20605</name>
    <dbReference type="NCBI Taxonomy" id="1133569"/>
    <lineage>
        <taxon>Bacteria</taxon>
        <taxon>Bacillati</taxon>
        <taxon>Bacillota</taxon>
        <taxon>Bacilli</taxon>
        <taxon>Lactobacillales</taxon>
        <taxon>Lactobacillaceae</taxon>
        <taxon>Liquorilactobacillus</taxon>
    </lineage>
</organism>
<dbReference type="InterPro" id="IPR027417">
    <property type="entry name" value="P-loop_NTPase"/>
</dbReference>
<feature type="binding site" evidence="10">
    <location>
        <begin position="160"/>
        <end position="168"/>
    </location>
    <ligand>
        <name>GTP</name>
        <dbReference type="ChEBI" id="CHEBI:37565"/>
    </ligand>
</feature>
<feature type="domain" description="CP-type G" evidence="12">
    <location>
        <begin position="62"/>
        <end position="217"/>
    </location>
</feature>
<feature type="binding site" evidence="10">
    <location>
        <position position="254"/>
    </location>
    <ligand>
        <name>Zn(2+)</name>
        <dbReference type="ChEBI" id="CHEBI:29105"/>
    </ligand>
</feature>
<dbReference type="GO" id="GO:0005525">
    <property type="term" value="F:GTP binding"/>
    <property type="evidence" value="ECO:0007669"/>
    <property type="project" value="UniProtKB-UniRule"/>
</dbReference>
<dbReference type="GO" id="GO:0046872">
    <property type="term" value="F:metal ion binding"/>
    <property type="evidence" value="ECO:0007669"/>
    <property type="project" value="UniProtKB-KW"/>
</dbReference>
<feature type="binding site" evidence="10">
    <location>
        <begin position="111"/>
        <end position="114"/>
    </location>
    <ligand>
        <name>GTP</name>
        <dbReference type="ChEBI" id="CHEBI:37565"/>
    </ligand>
</feature>
<dbReference type="GO" id="GO:0005737">
    <property type="term" value="C:cytoplasm"/>
    <property type="evidence" value="ECO:0007669"/>
    <property type="project" value="UniProtKB-SubCell"/>
</dbReference>
<comment type="cofactor">
    <cofactor evidence="10">
        <name>Zn(2+)</name>
        <dbReference type="ChEBI" id="CHEBI:29105"/>
    </cofactor>
    <text evidence="10">Binds 1 zinc ion per subunit.</text>
</comment>
<evidence type="ECO:0000256" key="2">
    <source>
        <dbReference type="ARBA" id="ARBA00022517"/>
    </source>
</evidence>
<comment type="caution">
    <text evidence="13">The sequence shown here is derived from an EMBL/GenBank/DDBJ whole genome shotgun (WGS) entry which is preliminary data.</text>
</comment>
<evidence type="ECO:0000256" key="3">
    <source>
        <dbReference type="ARBA" id="ARBA00022723"/>
    </source>
</evidence>